<name>A0A395IWD5_9HELO</name>
<dbReference type="EMBL" id="QKRW01000023">
    <property type="protein sequence ID" value="RAL62659.1"/>
    <property type="molecule type" value="Genomic_DNA"/>
</dbReference>
<evidence type="ECO:0000313" key="2">
    <source>
        <dbReference type="EMBL" id="RAL62659.1"/>
    </source>
</evidence>
<keyword evidence="1" id="KW-1133">Transmembrane helix</keyword>
<keyword evidence="1" id="KW-0472">Membrane</keyword>
<organism evidence="2 3">
    <name type="scientific">Monilinia fructigena</name>
    <dbReference type="NCBI Taxonomy" id="38457"/>
    <lineage>
        <taxon>Eukaryota</taxon>
        <taxon>Fungi</taxon>
        <taxon>Dikarya</taxon>
        <taxon>Ascomycota</taxon>
        <taxon>Pezizomycotina</taxon>
        <taxon>Leotiomycetes</taxon>
        <taxon>Helotiales</taxon>
        <taxon>Sclerotiniaceae</taxon>
        <taxon>Monilinia</taxon>
    </lineage>
</organism>
<reference evidence="2 3" key="1">
    <citation type="submission" date="2018-06" db="EMBL/GenBank/DDBJ databases">
        <title>Genome Sequence of the Brown Rot Fungal Pathogen Monilinia fructigena.</title>
        <authorList>
            <person name="Landi L."/>
            <person name="De Miccolis Angelini R.M."/>
            <person name="Pollastro S."/>
            <person name="Abate D."/>
            <person name="Faretra F."/>
            <person name="Romanazzi G."/>
        </authorList>
    </citation>
    <scope>NUCLEOTIDE SEQUENCE [LARGE SCALE GENOMIC DNA]</scope>
    <source>
        <strain evidence="2 3">Mfrg269</strain>
    </source>
</reference>
<accession>A0A395IWD5</accession>
<dbReference type="Proteomes" id="UP000249056">
    <property type="component" value="Unassembled WGS sequence"/>
</dbReference>
<keyword evidence="3" id="KW-1185">Reference proteome</keyword>
<sequence length="79" mass="9295">MDPLNMKSTKLNAFNLPPSYPNTHQLALISSYFSIAHHILILTFFYAKVINRSINCLRYSRETGNRTERGKLKRFSRKY</sequence>
<proteinExistence type="predicted"/>
<protein>
    <submittedName>
        <fullName evidence="2">Uncharacterized protein</fullName>
    </submittedName>
</protein>
<evidence type="ECO:0000256" key="1">
    <source>
        <dbReference type="SAM" id="Phobius"/>
    </source>
</evidence>
<comment type="caution">
    <text evidence="2">The sequence shown here is derived from an EMBL/GenBank/DDBJ whole genome shotgun (WGS) entry which is preliminary data.</text>
</comment>
<keyword evidence="1" id="KW-0812">Transmembrane</keyword>
<dbReference type="AlphaFoldDB" id="A0A395IWD5"/>
<gene>
    <name evidence="2" type="ORF">DID88_004503</name>
</gene>
<evidence type="ECO:0000313" key="3">
    <source>
        <dbReference type="Proteomes" id="UP000249056"/>
    </source>
</evidence>
<feature type="transmembrane region" description="Helical" evidence="1">
    <location>
        <begin position="26"/>
        <end position="47"/>
    </location>
</feature>